<sequence length="181" mass="19767">MSSSHTLLKYTRLVHLYLGVFIAPALLFFAFTGALQTFSLHETTRGSSYKPPGWAVILGQIHKKQTTAVPVRKLPPPDRSPDRSTDKPSNKSSDKQPDKSQSAATTTPQPAQSPSPQSSDTPAPKPHNALPLKIFFLLVSIGLFVSTISGIYMSYKYIRNRALITTILIAGVILPILLTIL</sequence>
<comment type="caution">
    <text evidence="3">The sequence shown here is derived from an EMBL/GenBank/DDBJ whole genome shotgun (WGS) entry which is preliminary data.</text>
</comment>
<dbReference type="Proteomes" id="UP000568106">
    <property type="component" value="Unassembled WGS sequence"/>
</dbReference>
<feature type="compositionally biased region" description="Low complexity" evidence="1">
    <location>
        <begin position="99"/>
        <end position="122"/>
    </location>
</feature>
<feature type="transmembrane region" description="Helical" evidence="2">
    <location>
        <begin position="12"/>
        <end position="35"/>
    </location>
</feature>
<organism evidence="3 4">
    <name type="scientific">Tunturiibacter empetritectus</name>
    <dbReference type="NCBI Taxonomy" id="3069691"/>
    <lineage>
        <taxon>Bacteria</taxon>
        <taxon>Pseudomonadati</taxon>
        <taxon>Acidobacteriota</taxon>
        <taxon>Terriglobia</taxon>
        <taxon>Terriglobales</taxon>
        <taxon>Acidobacteriaceae</taxon>
        <taxon>Tunturiibacter</taxon>
    </lineage>
</organism>
<evidence type="ECO:0000256" key="1">
    <source>
        <dbReference type="SAM" id="MobiDB-lite"/>
    </source>
</evidence>
<gene>
    <name evidence="3" type="ORF">HDF09_002415</name>
</gene>
<reference evidence="3" key="1">
    <citation type="submission" date="2020-08" db="EMBL/GenBank/DDBJ databases">
        <title>Genomic Encyclopedia of Type Strains, Phase IV (KMG-V): Genome sequencing to study the core and pangenomes of soil and plant-associated prokaryotes.</title>
        <authorList>
            <person name="Whitman W."/>
        </authorList>
    </citation>
    <scope>NUCLEOTIDE SEQUENCE [LARGE SCALE GENOMIC DNA]</scope>
    <source>
        <strain evidence="3">M8UP27</strain>
    </source>
</reference>
<evidence type="ECO:0008006" key="5">
    <source>
        <dbReference type="Google" id="ProtNLM"/>
    </source>
</evidence>
<keyword evidence="4" id="KW-1185">Reference proteome</keyword>
<protein>
    <recommendedName>
        <fullName evidence="5">PepSY domain-containing protein</fullName>
    </recommendedName>
</protein>
<evidence type="ECO:0000256" key="2">
    <source>
        <dbReference type="SAM" id="Phobius"/>
    </source>
</evidence>
<evidence type="ECO:0000313" key="3">
    <source>
        <dbReference type="EMBL" id="MBB5317729.1"/>
    </source>
</evidence>
<keyword evidence="2" id="KW-1133">Transmembrane helix</keyword>
<feature type="transmembrane region" description="Helical" evidence="2">
    <location>
        <begin position="162"/>
        <end position="180"/>
    </location>
</feature>
<feature type="region of interest" description="Disordered" evidence="1">
    <location>
        <begin position="66"/>
        <end position="124"/>
    </location>
</feature>
<dbReference type="EMBL" id="JACHDY010000003">
    <property type="protein sequence ID" value="MBB5317729.1"/>
    <property type="molecule type" value="Genomic_DNA"/>
</dbReference>
<feature type="transmembrane region" description="Helical" evidence="2">
    <location>
        <begin position="134"/>
        <end position="155"/>
    </location>
</feature>
<feature type="compositionally biased region" description="Basic and acidic residues" evidence="1">
    <location>
        <begin position="75"/>
        <end position="98"/>
    </location>
</feature>
<keyword evidence="2" id="KW-0812">Transmembrane</keyword>
<keyword evidence="2" id="KW-0472">Membrane</keyword>
<evidence type="ECO:0000313" key="4">
    <source>
        <dbReference type="Proteomes" id="UP000568106"/>
    </source>
</evidence>
<name>A0A7W8MT16_9BACT</name>
<dbReference type="AlphaFoldDB" id="A0A7W8MT16"/>
<accession>A0A7W8MT16</accession>
<proteinExistence type="predicted"/>